<organism evidence="5 6">
    <name type="scientific">Rugosimonospora acidiphila</name>
    <dbReference type="NCBI Taxonomy" id="556531"/>
    <lineage>
        <taxon>Bacteria</taxon>
        <taxon>Bacillati</taxon>
        <taxon>Actinomycetota</taxon>
        <taxon>Actinomycetes</taxon>
        <taxon>Micromonosporales</taxon>
        <taxon>Micromonosporaceae</taxon>
        <taxon>Rugosimonospora</taxon>
    </lineage>
</organism>
<evidence type="ECO:0000259" key="4">
    <source>
        <dbReference type="SMART" id="SM00922"/>
    </source>
</evidence>
<dbReference type="Gene3D" id="3.20.20.120">
    <property type="entry name" value="Enolase-like C-terminal domain"/>
    <property type="match status" value="1"/>
</dbReference>
<evidence type="ECO:0000256" key="1">
    <source>
        <dbReference type="ARBA" id="ARBA00001946"/>
    </source>
</evidence>
<dbReference type="SUPFAM" id="SSF51604">
    <property type="entry name" value="Enolase C-terminal domain-like"/>
    <property type="match status" value="1"/>
</dbReference>
<dbReference type="RefSeq" id="WP_345638998.1">
    <property type="nucleotide sequence ID" value="NZ_BAABJQ010000049.1"/>
</dbReference>
<gene>
    <name evidence="5" type="ORF">GCM10023322_81130</name>
</gene>
<dbReference type="Proteomes" id="UP001501570">
    <property type="component" value="Unassembled WGS sequence"/>
</dbReference>
<protein>
    <submittedName>
        <fullName evidence="5">Mandelate racemase/muconate lactonizing enzyme family protein</fullName>
    </submittedName>
</protein>
<dbReference type="InterPro" id="IPR029065">
    <property type="entry name" value="Enolase_C-like"/>
</dbReference>
<dbReference type="InterPro" id="IPR013342">
    <property type="entry name" value="Mandelate_racemase_C"/>
</dbReference>
<accession>A0ABP9STU0</accession>
<dbReference type="InterPro" id="IPR013341">
    <property type="entry name" value="Mandelate_racemase_N_dom"/>
</dbReference>
<dbReference type="PANTHER" id="PTHR13794">
    <property type="entry name" value="ENOLASE SUPERFAMILY, MANDELATE RACEMASE"/>
    <property type="match status" value="1"/>
</dbReference>
<dbReference type="SUPFAM" id="SSF54826">
    <property type="entry name" value="Enolase N-terminal domain-like"/>
    <property type="match status" value="1"/>
</dbReference>
<dbReference type="PANTHER" id="PTHR13794:SF58">
    <property type="entry name" value="MITOCHONDRIAL ENOLASE SUPERFAMILY MEMBER 1"/>
    <property type="match status" value="1"/>
</dbReference>
<dbReference type="CDD" id="cd03316">
    <property type="entry name" value="MR_like"/>
    <property type="match status" value="1"/>
</dbReference>
<evidence type="ECO:0000256" key="2">
    <source>
        <dbReference type="ARBA" id="ARBA00022723"/>
    </source>
</evidence>
<dbReference type="SFLD" id="SFLDG00179">
    <property type="entry name" value="mandelate_racemase"/>
    <property type="match status" value="1"/>
</dbReference>
<sequence length="374" mass="40314">MKIDRVRARLLEATPEVGVRFGIGAFTTYSMVLVEIGTDDGLVGYGEAIARRGGGMTATAVESLLAEVLVGEDPRNVEGLWVRMVDRLRRWGHSGGVVVEAISGVDVALWDLVGKAYGLPVWRLLAGAGRTRVPCYASSVYINDTETMVAEALEQQGLGFTRLKVKIGRPEDDGGQRADLAALRAIREAMGESMTLYVDANGAYDAAGAIRMGRAMEELDIRWFEEPVPPDDLSGYERLHSMTSTPLARGETDFGLFSMREVIDRRLIDVVQPDLGRCAGITGARQVWTLAYGANLAFAPHTGFSGGLSQLAALHVAAAAPTLLALEYMYIDNPLREIFVGGYPVAKDGWVSPPDAPGLGLDLDHDKIDAYTVG</sequence>
<evidence type="ECO:0000313" key="6">
    <source>
        <dbReference type="Proteomes" id="UP001501570"/>
    </source>
</evidence>
<comment type="caution">
    <text evidence="5">The sequence shown here is derived from an EMBL/GenBank/DDBJ whole genome shotgun (WGS) entry which is preliminary data.</text>
</comment>
<dbReference type="Pfam" id="PF13378">
    <property type="entry name" value="MR_MLE_C"/>
    <property type="match status" value="1"/>
</dbReference>
<dbReference type="SMART" id="SM00922">
    <property type="entry name" value="MR_MLE"/>
    <property type="match status" value="1"/>
</dbReference>
<keyword evidence="3" id="KW-0460">Magnesium</keyword>
<dbReference type="InterPro" id="IPR029017">
    <property type="entry name" value="Enolase-like_N"/>
</dbReference>
<proteinExistence type="predicted"/>
<dbReference type="SFLD" id="SFLDS00001">
    <property type="entry name" value="Enolase"/>
    <property type="match status" value="1"/>
</dbReference>
<feature type="domain" description="Mandelate racemase/muconate lactonizing enzyme C-terminal" evidence="4">
    <location>
        <begin position="145"/>
        <end position="246"/>
    </location>
</feature>
<keyword evidence="2" id="KW-0479">Metal-binding</keyword>
<dbReference type="EMBL" id="BAABJQ010000049">
    <property type="protein sequence ID" value="GAA5201336.1"/>
    <property type="molecule type" value="Genomic_DNA"/>
</dbReference>
<keyword evidence="6" id="KW-1185">Reference proteome</keyword>
<dbReference type="InterPro" id="IPR036849">
    <property type="entry name" value="Enolase-like_C_sf"/>
</dbReference>
<evidence type="ECO:0000256" key="3">
    <source>
        <dbReference type="ARBA" id="ARBA00022842"/>
    </source>
</evidence>
<reference evidence="6" key="1">
    <citation type="journal article" date="2019" name="Int. J. Syst. Evol. Microbiol.">
        <title>The Global Catalogue of Microorganisms (GCM) 10K type strain sequencing project: providing services to taxonomists for standard genome sequencing and annotation.</title>
        <authorList>
            <consortium name="The Broad Institute Genomics Platform"/>
            <consortium name="The Broad Institute Genome Sequencing Center for Infectious Disease"/>
            <person name="Wu L."/>
            <person name="Ma J."/>
        </authorList>
    </citation>
    <scope>NUCLEOTIDE SEQUENCE [LARGE SCALE GENOMIC DNA]</scope>
    <source>
        <strain evidence="6">JCM 18304</strain>
    </source>
</reference>
<dbReference type="Gene3D" id="3.30.390.10">
    <property type="entry name" value="Enolase-like, N-terminal domain"/>
    <property type="match status" value="1"/>
</dbReference>
<dbReference type="InterPro" id="IPR046945">
    <property type="entry name" value="RHMD-like"/>
</dbReference>
<evidence type="ECO:0000313" key="5">
    <source>
        <dbReference type="EMBL" id="GAA5201336.1"/>
    </source>
</evidence>
<comment type="cofactor">
    <cofactor evidence="1">
        <name>Mg(2+)</name>
        <dbReference type="ChEBI" id="CHEBI:18420"/>
    </cofactor>
</comment>
<name>A0ABP9STU0_9ACTN</name>
<dbReference type="Pfam" id="PF02746">
    <property type="entry name" value="MR_MLE_N"/>
    <property type="match status" value="1"/>
</dbReference>